<dbReference type="EMBL" id="LSTV01000002">
    <property type="protein sequence ID" value="OAH50145.1"/>
    <property type="molecule type" value="Genomic_DNA"/>
</dbReference>
<protein>
    <submittedName>
        <fullName evidence="2">Uncharacterized protein</fullName>
    </submittedName>
</protein>
<sequence>MHSSSLYSALGCQEDEQSAEQADRAQDKTEAFCLRRGRNGDSVVGPWFFLIGLHRTRIRGTHVRGLRMTDTGAGEEEQ</sequence>
<accession>A0A177KBD4</accession>
<proteinExistence type="predicted"/>
<evidence type="ECO:0000313" key="3">
    <source>
        <dbReference type="Proteomes" id="UP000076998"/>
    </source>
</evidence>
<dbReference type="Proteomes" id="UP000076998">
    <property type="component" value="Unassembled WGS sequence"/>
</dbReference>
<organism evidence="2 3">
    <name type="scientific">Microbacterium oleivorans</name>
    <dbReference type="NCBI Taxonomy" id="273677"/>
    <lineage>
        <taxon>Bacteria</taxon>
        <taxon>Bacillati</taxon>
        <taxon>Actinomycetota</taxon>
        <taxon>Actinomycetes</taxon>
        <taxon>Micrococcales</taxon>
        <taxon>Microbacteriaceae</taxon>
        <taxon>Microbacterium</taxon>
    </lineage>
</organism>
<feature type="region of interest" description="Disordered" evidence="1">
    <location>
        <begin position="1"/>
        <end position="27"/>
    </location>
</feature>
<gene>
    <name evidence="2" type="ORF">AYL44_06670</name>
</gene>
<name>A0A177KBD4_9MICO</name>
<evidence type="ECO:0000313" key="2">
    <source>
        <dbReference type="EMBL" id="OAH50145.1"/>
    </source>
</evidence>
<evidence type="ECO:0000256" key="1">
    <source>
        <dbReference type="SAM" id="MobiDB-lite"/>
    </source>
</evidence>
<reference evidence="2 3" key="1">
    <citation type="submission" date="2016-02" db="EMBL/GenBank/DDBJ databases">
        <authorList>
            <person name="Wen L."/>
            <person name="He K."/>
            <person name="Yang H."/>
        </authorList>
    </citation>
    <scope>NUCLEOTIDE SEQUENCE [LARGE SCALE GENOMIC DNA]</scope>
    <source>
        <strain evidence="2 3">CD11_3</strain>
    </source>
</reference>
<comment type="caution">
    <text evidence="2">The sequence shown here is derived from an EMBL/GenBank/DDBJ whole genome shotgun (WGS) entry which is preliminary data.</text>
</comment>
<dbReference type="AlphaFoldDB" id="A0A177KBD4"/>